<evidence type="ECO:0000256" key="2">
    <source>
        <dbReference type="PROSITE-ProRule" id="PRU00335"/>
    </source>
</evidence>
<organism evidence="4 5">
    <name type="scientific">Actinotalea lenta</name>
    <dbReference type="NCBI Taxonomy" id="3064654"/>
    <lineage>
        <taxon>Bacteria</taxon>
        <taxon>Bacillati</taxon>
        <taxon>Actinomycetota</taxon>
        <taxon>Actinomycetes</taxon>
        <taxon>Micrococcales</taxon>
        <taxon>Cellulomonadaceae</taxon>
        <taxon>Actinotalea</taxon>
    </lineage>
</organism>
<reference evidence="4 5" key="1">
    <citation type="submission" date="2023-07" db="EMBL/GenBank/DDBJ databases">
        <title>Description of novel actinomycetes strains, isolated from tidal flat sediment.</title>
        <authorList>
            <person name="Lu C."/>
        </authorList>
    </citation>
    <scope>NUCLEOTIDE SEQUENCE [LARGE SCALE GENOMIC DNA]</scope>
    <source>
        <strain evidence="4 5">SYSU T00b441</strain>
    </source>
</reference>
<accession>A0ABT9D6Y0</accession>
<evidence type="ECO:0000256" key="1">
    <source>
        <dbReference type="ARBA" id="ARBA00023125"/>
    </source>
</evidence>
<dbReference type="Gene3D" id="1.10.357.10">
    <property type="entry name" value="Tetracycline Repressor, domain 2"/>
    <property type="match status" value="1"/>
</dbReference>
<dbReference type="PROSITE" id="PS01081">
    <property type="entry name" value="HTH_TETR_1"/>
    <property type="match status" value="1"/>
</dbReference>
<dbReference type="PRINTS" id="PR00455">
    <property type="entry name" value="HTHTETR"/>
</dbReference>
<dbReference type="Pfam" id="PF00440">
    <property type="entry name" value="TetR_N"/>
    <property type="match status" value="1"/>
</dbReference>
<dbReference type="PANTHER" id="PTHR30055:SF226">
    <property type="entry name" value="HTH-TYPE TRANSCRIPTIONAL REGULATOR PKSA"/>
    <property type="match status" value="1"/>
</dbReference>
<dbReference type="InterPro" id="IPR001647">
    <property type="entry name" value="HTH_TetR"/>
</dbReference>
<evidence type="ECO:0000313" key="4">
    <source>
        <dbReference type="EMBL" id="MDO8106285.1"/>
    </source>
</evidence>
<feature type="DNA-binding region" description="H-T-H motif" evidence="2">
    <location>
        <begin position="31"/>
        <end position="50"/>
    </location>
</feature>
<dbReference type="InterPro" id="IPR009057">
    <property type="entry name" value="Homeodomain-like_sf"/>
</dbReference>
<comment type="caution">
    <text evidence="4">The sequence shown here is derived from an EMBL/GenBank/DDBJ whole genome shotgun (WGS) entry which is preliminary data.</text>
</comment>
<dbReference type="Proteomes" id="UP001232536">
    <property type="component" value="Unassembled WGS sequence"/>
</dbReference>
<dbReference type="PROSITE" id="PS50977">
    <property type="entry name" value="HTH_TETR_2"/>
    <property type="match status" value="1"/>
</dbReference>
<keyword evidence="5" id="KW-1185">Reference proteome</keyword>
<protein>
    <submittedName>
        <fullName evidence="4">Helix-turn-helix domain-containing protein</fullName>
    </submittedName>
</protein>
<dbReference type="EMBL" id="JAUQYP010000001">
    <property type="protein sequence ID" value="MDO8106285.1"/>
    <property type="molecule type" value="Genomic_DNA"/>
</dbReference>
<evidence type="ECO:0000259" key="3">
    <source>
        <dbReference type="PROSITE" id="PS50977"/>
    </source>
</evidence>
<dbReference type="SUPFAM" id="SSF46689">
    <property type="entry name" value="Homeodomain-like"/>
    <property type="match status" value="1"/>
</dbReference>
<sequence length="191" mass="20345">MAARRTPEERRATLLAAARDVFAQAGYPAASVADVAALAGVSEPLVFRYFPTKAELHAAVLRSWAQDLGARQDAAVSAVPEGAPVRDRVRALLEVLLDDAAAGARWWLEPASFPSVSVAVVADARAALARTVRDLLPPSWGRHDYALESWPGFVEAAVRTWVGRGCPADDRGHVQEATLGALQGALGDWGR</sequence>
<name>A0ABT9D6Y0_9CELL</name>
<proteinExistence type="predicted"/>
<feature type="domain" description="HTH tetR-type" evidence="3">
    <location>
        <begin position="8"/>
        <end position="68"/>
    </location>
</feature>
<gene>
    <name evidence="4" type="ORF">Q6348_03640</name>
</gene>
<dbReference type="InterPro" id="IPR050109">
    <property type="entry name" value="HTH-type_TetR-like_transc_reg"/>
</dbReference>
<dbReference type="RefSeq" id="WP_304599961.1">
    <property type="nucleotide sequence ID" value="NZ_JAUQYO010000001.1"/>
</dbReference>
<keyword evidence="1 2" id="KW-0238">DNA-binding</keyword>
<dbReference type="PANTHER" id="PTHR30055">
    <property type="entry name" value="HTH-TYPE TRANSCRIPTIONAL REGULATOR RUTR"/>
    <property type="match status" value="1"/>
</dbReference>
<dbReference type="InterPro" id="IPR023772">
    <property type="entry name" value="DNA-bd_HTH_TetR-type_CS"/>
</dbReference>
<evidence type="ECO:0000313" key="5">
    <source>
        <dbReference type="Proteomes" id="UP001232536"/>
    </source>
</evidence>